<evidence type="ECO:0000259" key="1">
    <source>
        <dbReference type="Pfam" id="PF07700"/>
    </source>
</evidence>
<accession>A0ABR6W2L6</accession>
<reference evidence="2 3" key="1">
    <citation type="submission" date="2019-06" db="EMBL/GenBank/DDBJ databases">
        <title>Spirosoma utsteinense sp. nov. isolated from Antarctic ice-free soils.</title>
        <authorList>
            <person name="Tahon G."/>
        </authorList>
    </citation>
    <scope>NUCLEOTIDE SEQUENCE [LARGE SCALE GENOMIC DNA]</scope>
    <source>
        <strain evidence="2 3">LMG 31447</strain>
    </source>
</reference>
<dbReference type="InterPro" id="IPR038158">
    <property type="entry name" value="H-NOX_domain_sf"/>
</dbReference>
<comment type="caution">
    <text evidence="2">The sequence shown here is derived from an EMBL/GenBank/DDBJ whole genome shotgun (WGS) entry which is preliminary data.</text>
</comment>
<dbReference type="Proteomes" id="UP000700732">
    <property type="component" value="Unassembled WGS sequence"/>
</dbReference>
<dbReference type="InterPro" id="IPR011644">
    <property type="entry name" value="Heme_NO-bd"/>
</dbReference>
<organism evidence="2 3">
    <name type="scientific">Spirosoma utsteinense</name>
    <dbReference type="NCBI Taxonomy" id="2585773"/>
    <lineage>
        <taxon>Bacteria</taxon>
        <taxon>Pseudomonadati</taxon>
        <taxon>Bacteroidota</taxon>
        <taxon>Cytophagia</taxon>
        <taxon>Cytophagales</taxon>
        <taxon>Cytophagaceae</taxon>
        <taxon>Spirosoma</taxon>
    </lineage>
</organism>
<gene>
    <name evidence="2" type="ORF">FH603_1172</name>
</gene>
<name>A0ABR6W2L6_9BACT</name>
<protein>
    <recommendedName>
        <fullName evidence="1">Heme NO-binding domain-containing protein</fullName>
    </recommendedName>
</protein>
<sequence length="89" mass="10442">MKCLVTTVSQHTNQPVPDVLREFGRYLFQTFVVSYQHFIVAAPDAFSFLNSVHDYIHVEVKKLYADAELPHFYMERPDAQTLRMVYESN</sequence>
<dbReference type="EMBL" id="VFIA01000005">
    <property type="protein sequence ID" value="MBC3790682.1"/>
    <property type="molecule type" value="Genomic_DNA"/>
</dbReference>
<evidence type="ECO:0000313" key="3">
    <source>
        <dbReference type="Proteomes" id="UP000700732"/>
    </source>
</evidence>
<dbReference type="SUPFAM" id="SSF111126">
    <property type="entry name" value="Ligand-binding domain in the NO signalling and Golgi transport"/>
    <property type="match status" value="1"/>
</dbReference>
<feature type="domain" description="Heme NO-binding" evidence="1">
    <location>
        <begin position="3"/>
        <end position="89"/>
    </location>
</feature>
<dbReference type="Pfam" id="PF07700">
    <property type="entry name" value="HNOB"/>
    <property type="match status" value="1"/>
</dbReference>
<dbReference type="Gene3D" id="3.90.1520.10">
    <property type="entry name" value="H-NOX domain"/>
    <property type="match status" value="1"/>
</dbReference>
<dbReference type="InterPro" id="IPR024096">
    <property type="entry name" value="NO_sig/Golgi_transp_ligand-bd"/>
</dbReference>
<proteinExistence type="predicted"/>
<keyword evidence="3" id="KW-1185">Reference proteome</keyword>
<evidence type="ECO:0000313" key="2">
    <source>
        <dbReference type="EMBL" id="MBC3790682.1"/>
    </source>
</evidence>